<sequence length="62" mass="6659">MNDRTPVAFTAEAAAFWTPTLLLRKTTGRGPVTTAETRMLDGLGLRTDAGTIRLTPWAVQAA</sequence>
<accession>A0A1I2IB94</accession>
<dbReference type="Proteomes" id="UP000199645">
    <property type="component" value="Unassembled WGS sequence"/>
</dbReference>
<name>A0A1I2IB94_9ACTN</name>
<gene>
    <name evidence="1" type="ORF">SAMN05421541_109357</name>
</gene>
<dbReference type="STRING" id="35752.SAMN05421541_109357"/>
<dbReference type="AlphaFoldDB" id="A0A1I2IB94"/>
<keyword evidence="2" id="KW-1185">Reference proteome</keyword>
<evidence type="ECO:0000313" key="1">
    <source>
        <dbReference type="EMBL" id="SFF37811.1"/>
    </source>
</evidence>
<evidence type="ECO:0000313" key="2">
    <source>
        <dbReference type="Proteomes" id="UP000199645"/>
    </source>
</evidence>
<dbReference type="EMBL" id="FONV01000009">
    <property type="protein sequence ID" value="SFF37811.1"/>
    <property type="molecule type" value="Genomic_DNA"/>
</dbReference>
<proteinExistence type="predicted"/>
<organism evidence="1 2">
    <name type="scientific">Actinoplanes philippinensis</name>
    <dbReference type="NCBI Taxonomy" id="35752"/>
    <lineage>
        <taxon>Bacteria</taxon>
        <taxon>Bacillati</taxon>
        <taxon>Actinomycetota</taxon>
        <taxon>Actinomycetes</taxon>
        <taxon>Micromonosporales</taxon>
        <taxon>Micromonosporaceae</taxon>
        <taxon>Actinoplanes</taxon>
    </lineage>
</organism>
<dbReference type="RefSeq" id="WP_093618136.1">
    <property type="nucleotide sequence ID" value="NZ_BOMT01000052.1"/>
</dbReference>
<protein>
    <submittedName>
        <fullName evidence="1">Uncharacterized protein</fullName>
    </submittedName>
</protein>
<reference evidence="1 2" key="1">
    <citation type="submission" date="2016-10" db="EMBL/GenBank/DDBJ databases">
        <authorList>
            <person name="de Groot N.N."/>
        </authorList>
    </citation>
    <scope>NUCLEOTIDE SEQUENCE [LARGE SCALE GENOMIC DNA]</scope>
    <source>
        <strain evidence="1 2">DSM 43019</strain>
    </source>
</reference>